<gene>
    <name evidence="6" type="ORF">Scep_006964</name>
</gene>
<dbReference type="AlphaFoldDB" id="A0AAP0PLB5"/>
<organism evidence="6 7">
    <name type="scientific">Stephania cephalantha</name>
    <dbReference type="NCBI Taxonomy" id="152367"/>
    <lineage>
        <taxon>Eukaryota</taxon>
        <taxon>Viridiplantae</taxon>
        <taxon>Streptophyta</taxon>
        <taxon>Embryophyta</taxon>
        <taxon>Tracheophyta</taxon>
        <taxon>Spermatophyta</taxon>
        <taxon>Magnoliopsida</taxon>
        <taxon>Ranunculales</taxon>
        <taxon>Menispermaceae</taxon>
        <taxon>Menispermoideae</taxon>
        <taxon>Cissampelideae</taxon>
        <taxon>Stephania</taxon>
    </lineage>
</organism>
<name>A0AAP0PLB5_9MAGN</name>
<dbReference type="FunFam" id="2.70.160.11:FF:000017">
    <property type="entry name" value="Protein arginine N-methyltransferase 1.6"/>
    <property type="match status" value="1"/>
</dbReference>
<proteinExistence type="predicted"/>
<dbReference type="GO" id="GO:0016274">
    <property type="term" value="F:protein-arginine N-methyltransferase activity"/>
    <property type="evidence" value="ECO:0007669"/>
    <property type="project" value="InterPro"/>
</dbReference>
<dbReference type="GO" id="GO:0032259">
    <property type="term" value="P:methylation"/>
    <property type="evidence" value="ECO:0007669"/>
    <property type="project" value="UniProtKB-KW"/>
</dbReference>
<dbReference type="GO" id="GO:0042054">
    <property type="term" value="F:histone methyltransferase activity"/>
    <property type="evidence" value="ECO:0007669"/>
    <property type="project" value="TreeGrafter"/>
</dbReference>
<keyword evidence="7" id="KW-1185">Reference proteome</keyword>
<dbReference type="Proteomes" id="UP001419268">
    <property type="component" value="Unassembled WGS sequence"/>
</dbReference>
<accession>A0AAP0PLB5</accession>
<reference evidence="6 7" key="1">
    <citation type="submission" date="2024-01" db="EMBL/GenBank/DDBJ databases">
        <title>Genome assemblies of Stephania.</title>
        <authorList>
            <person name="Yang L."/>
        </authorList>
    </citation>
    <scope>NUCLEOTIDE SEQUENCE [LARGE SCALE GENOMIC DNA]</scope>
    <source>
        <strain evidence="6">JXDWG</strain>
        <tissue evidence="6">Leaf</tissue>
    </source>
</reference>
<dbReference type="InterPro" id="IPR055135">
    <property type="entry name" value="PRMT_dom"/>
</dbReference>
<sequence length="717" mass="80723">MSTESAQRIFQLKVDPLTGNSEWVVIEEEGDGKADGDGLPPKDLLSSTSYLDMLNDSWRNRAFREAIEKTVKKPCHVLDIGAGTGLLSMMAARAMDSCDAQQNADSRGIVSACESYLPMVKLMRKVLRINGRETKFQLFPRRSDELKVGVDLATRADILVSEILDSELLGEGLIPSLQHAHDMLLVKNPLTVPYRAITYCQLVESEFLLKQHDLHNSESKVSDRVHLVPSGLETVVHVKPQQYAMHCDALSNEIKLLSEPFKVFSFDFWRRPESRGETELKIIAINDGTVHAIVSWWVLQLDYEGSIFYSTAPQWIKSPIVSSISQKQSWCDHWKQCVWFATGQGISVARDEQVLLRAVHDEMSISYRLTDKNLLSKPKYHNFCGSQLLLSPERIAVYGDTNWRLSFSTALQNAGKTCSLCIVADDSIFMTILIAQLSTTSHIISIFPGIREKVLGYESSLACCNEYHVMNFVVVQGCSRVFGDSRVDGTSTSCSLWCYLDCLILNCNYGPSFLNLRLVFCLCRKERTMFDSVLSQDVSIVPCRGILRACAMSLPDLWRSRCSLEMIEGLDHSVVNATLGACADTTTSEEGHCLPYWVWQCGEIQELSDPFIVMEFDFTRHISPCHGKSKVKFTKRGTCHGFVLWIDWVLREDNSIVLSTGPRYRFCKQGVKLLDKPVEVDSRRSGDYGTWRSAIIDAFFDPSNGEVVVRHLFESAA</sequence>
<keyword evidence="3 4" id="KW-0949">S-adenosyl-L-methionine</keyword>
<feature type="domain" description="Protein arginine N-methyltransferase" evidence="5">
    <location>
        <begin position="254"/>
        <end position="370"/>
    </location>
</feature>
<keyword evidence="2 4" id="KW-0808">Transferase</keyword>
<dbReference type="SUPFAM" id="SSF53335">
    <property type="entry name" value="S-adenosyl-L-methionine-dependent methyltransferases"/>
    <property type="match status" value="2"/>
</dbReference>
<dbReference type="FunFam" id="3.40.50.150:FF:000167">
    <property type="entry name" value="Protein arginine N-methyltransferase"/>
    <property type="match status" value="1"/>
</dbReference>
<evidence type="ECO:0000313" key="7">
    <source>
        <dbReference type="Proteomes" id="UP001419268"/>
    </source>
</evidence>
<dbReference type="PROSITE" id="PS51678">
    <property type="entry name" value="SAM_MT_PRMT"/>
    <property type="match status" value="1"/>
</dbReference>
<dbReference type="Gene3D" id="2.70.160.11">
    <property type="entry name" value="Hnrnp arginine n-methyltransferase1"/>
    <property type="match status" value="2"/>
</dbReference>
<dbReference type="PANTHER" id="PTHR11006">
    <property type="entry name" value="PROTEIN ARGININE N-METHYLTRANSFERASE"/>
    <property type="match status" value="1"/>
</dbReference>
<dbReference type="Gene3D" id="3.40.50.150">
    <property type="entry name" value="Vaccinia Virus protein VP39"/>
    <property type="match status" value="1"/>
</dbReference>
<protein>
    <recommendedName>
        <fullName evidence="5">Protein arginine N-methyltransferase domain-containing protein</fullName>
    </recommendedName>
</protein>
<evidence type="ECO:0000259" key="5">
    <source>
        <dbReference type="Pfam" id="PF22528"/>
    </source>
</evidence>
<dbReference type="EMBL" id="JBBNAG010000003">
    <property type="protein sequence ID" value="KAK9148207.1"/>
    <property type="molecule type" value="Genomic_DNA"/>
</dbReference>
<comment type="caution">
    <text evidence="6">The sequence shown here is derived from an EMBL/GenBank/DDBJ whole genome shotgun (WGS) entry which is preliminary data.</text>
</comment>
<dbReference type="PANTHER" id="PTHR11006:SF4">
    <property type="entry name" value="PROTEIN ARGININE N-METHYLTRANSFERASE 7"/>
    <property type="match status" value="1"/>
</dbReference>
<dbReference type="InterPro" id="IPR025799">
    <property type="entry name" value="Arg_MeTrfase"/>
</dbReference>
<evidence type="ECO:0000313" key="6">
    <source>
        <dbReference type="EMBL" id="KAK9148207.1"/>
    </source>
</evidence>
<evidence type="ECO:0000256" key="4">
    <source>
        <dbReference type="PROSITE-ProRule" id="PRU01015"/>
    </source>
</evidence>
<dbReference type="Pfam" id="PF22528">
    <property type="entry name" value="PRMT_C"/>
    <property type="match status" value="1"/>
</dbReference>
<evidence type="ECO:0000256" key="3">
    <source>
        <dbReference type="ARBA" id="ARBA00022691"/>
    </source>
</evidence>
<evidence type="ECO:0000256" key="1">
    <source>
        <dbReference type="ARBA" id="ARBA00022603"/>
    </source>
</evidence>
<keyword evidence="1 4" id="KW-0489">Methyltransferase</keyword>
<evidence type="ECO:0000256" key="2">
    <source>
        <dbReference type="ARBA" id="ARBA00022679"/>
    </source>
</evidence>
<dbReference type="InterPro" id="IPR029063">
    <property type="entry name" value="SAM-dependent_MTases_sf"/>
</dbReference>